<name>A0AAV3YXD7_9GAST</name>
<evidence type="ECO:0000313" key="2">
    <source>
        <dbReference type="Proteomes" id="UP000735302"/>
    </source>
</evidence>
<keyword evidence="2" id="KW-1185">Reference proteome</keyword>
<accession>A0AAV3YXD7</accession>
<proteinExistence type="predicted"/>
<protein>
    <submittedName>
        <fullName evidence="1">Cardio-excitory peptide-1</fullName>
    </submittedName>
</protein>
<gene>
    <name evidence="1" type="ORF">PoB_001288400</name>
</gene>
<dbReference type="AlphaFoldDB" id="A0AAV3YXD7"/>
<dbReference type="Proteomes" id="UP000735302">
    <property type="component" value="Unassembled WGS sequence"/>
</dbReference>
<reference evidence="1 2" key="1">
    <citation type="journal article" date="2021" name="Elife">
        <title>Chloroplast acquisition without the gene transfer in kleptoplastic sea slugs, Plakobranchus ocellatus.</title>
        <authorList>
            <person name="Maeda T."/>
            <person name="Takahashi S."/>
            <person name="Yoshida T."/>
            <person name="Shimamura S."/>
            <person name="Takaki Y."/>
            <person name="Nagai Y."/>
            <person name="Toyoda A."/>
            <person name="Suzuki Y."/>
            <person name="Arimoto A."/>
            <person name="Ishii H."/>
            <person name="Satoh N."/>
            <person name="Nishiyama T."/>
            <person name="Hasebe M."/>
            <person name="Maruyama T."/>
            <person name="Minagawa J."/>
            <person name="Obokata J."/>
            <person name="Shigenobu S."/>
        </authorList>
    </citation>
    <scope>NUCLEOTIDE SEQUENCE [LARGE SCALE GENOMIC DNA]</scope>
</reference>
<organism evidence="1 2">
    <name type="scientific">Plakobranchus ocellatus</name>
    <dbReference type="NCBI Taxonomy" id="259542"/>
    <lineage>
        <taxon>Eukaryota</taxon>
        <taxon>Metazoa</taxon>
        <taxon>Spiralia</taxon>
        <taxon>Lophotrochozoa</taxon>
        <taxon>Mollusca</taxon>
        <taxon>Gastropoda</taxon>
        <taxon>Heterobranchia</taxon>
        <taxon>Euthyneura</taxon>
        <taxon>Panpulmonata</taxon>
        <taxon>Sacoglossa</taxon>
        <taxon>Placobranchoidea</taxon>
        <taxon>Plakobranchidae</taxon>
        <taxon>Plakobranchus</taxon>
    </lineage>
</organism>
<comment type="caution">
    <text evidence="1">The sequence shown here is derived from an EMBL/GenBank/DDBJ whole genome shotgun (WGS) entry which is preliminary data.</text>
</comment>
<evidence type="ECO:0000313" key="1">
    <source>
        <dbReference type="EMBL" id="GFN86378.1"/>
    </source>
</evidence>
<dbReference type="EMBL" id="BLXT01001517">
    <property type="protein sequence ID" value="GFN86378.1"/>
    <property type="molecule type" value="Genomic_DNA"/>
</dbReference>
<sequence length="72" mass="8009">MPDSAEQHGFGHRGFRDVPVELILSKKELERGEIKPRVCSLSGLRGYPLCDTDPSFGVNDAGDLLDDLLRLR</sequence>